<comment type="caution">
    <text evidence="2">The sequence shown here is derived from an EMBL/GenBank/DDBJ whole genome shotgun (WGS) entry which is preliminary data.</text>
</comment>
<dbReference type="SMART" id="SM00855">
    <property type="entry name" value="PGAM"/>
    <property type="match status" value="1"/>
</dbReference>
<accession>A0ABU5P7A5</accession>
<protein>
    <submittedName>
        <fullName evidence="2">Histidine phosphatase family protein</fullName>
    </submittedName>
</protein>
<proteinExistence type="predicted"/>
<keyword evidence="3" id="KW-1185">Reference proteome</keyword>
<reference evidence="2 3" key="1">
    <citation type="submission" date="2023-12" db="EMBL/GenBank/DDBJ databases">
        <title>Pseudomonas sp. T5W1.</title>
        <authorList>
            <person name="Maltman C."/>
        </authorList>
    </citation>
    <scope>NUCLEOTIDE SEQUENCE [LARGE SCALE GENOMIC DNA]</scope>
    <source>
        <strain evidence="2 3">T5W1</strain>
    </source>
</reference>
<dbReference type="Gene3D" id="3.40.50.1240">
    <property type="entry name" value="Phosphoglycerate mutase-like"/>
    <property type="match status" value="1"/>
</dbReference>
<dbReference type="InterPro" id="IPR029033">
    <property type="entry name" value="His_PPase_superfam"/>
</dbReference>
<evidence type="ECO:0000256" key="1">
    <source>
        <dbReference type="SAM" id="SignalP"/>
    </source>
</evidence>
<feature type="signal peptide" evidence="1">
    <location>
        <begin position="1"/>
        <end position="21"/>
    </location>
</feature>
<name>A0ABU5P7A5_9PSED</name>
<evidence type="ECO:0000313" key="3">
    <source>
        <dbReference type="Proteomes" id="UP001292571"/>
    </source>
</evidence>
<keyword evidence="1" id="KW-0732">Signal</keyword>
<dbReference type="EMBL" id="JAYEET010000015">
    <property type="protein sequence ID" value="MEA1605433.1"/>
    <property type="molecule type" value="Genomic_DNA"/>
</dbReference>
<dbReference type="CDD" id="cd07067">
    <property type="entry name" value="HP_PGM_like"/>
    <property type="match status" value="1"/>
</dbReference>
<organism evidence="2 3">
    <name type="scientific">Pseudomonas spirodelae</name>
    <dbReference type="NCBI Taxonomy" id="3101751"/>
    <lineage>
        <taxon>Bacteria</taxon>
        <taxon>Pseudomonadati</taxon>
        <taxon>Pseudomonadota</taxon>
        <taxon>Gammaproteobacteria</taxon>
        <taxon>Pseudomonadales</taxon>
        <taxon>Pseudomonadaceae</taxon>
        <taxon>Pseudomonas</taxon>
    </lineage>
</organism>
<sequence length="185" mass="20212">MPWRSGAWLLVLCLLGSAAQADDEQAWTALREGRAVLLMRHATAPGTGDPANFQLGDCRTQRNLNQAGREQAQRWGQLLQRQWIKPRLLSSRWCRAQDTAREMGIAAVEALPALDSFFQTPTTAREQTAALIEQINAQARGAPMVLVSHQVNITALTGIYPASGEGLILALPLEAPARVLARIQP</sequence>
<feature type="chain" id="PRO_5046315853" evidence="1">
    <location>
        <begin position="22"/>
        <end position="185"/>
    </location>
</feature>
<dbReference type="InterPro" id="IPR013078">
    <property type="entry name" value="His_Pase_superF_clade-1"/>
</dbReference>
<dbReference type="SUPFAM" id="SSF53254">
    <property type="entry name" value="Phosphoglycerate mutase-like"/>
    <property type="match status" value="1"/>
</dbReference>
<dbReference type="Pfam" id="PF00300">
    <property type="entry name" value="His_Phos_1"/>
    <property type="match status" value="1"/>
</dbReference>
<evidence type="ECO:0000313" key="2">
    <source>
        <dbReference type="EMBL" id="MEA1605433.1"/>
    </source>
</evidence>
<dbReference type="RefSeq" id="WP_322948638.1">
    <property type="nucleotide sequence ID" value="NZ_JAYEET010000015.1"/>
</dbReference>
<gene>
    <name evidence="2" type="ORF">SOP97_06305</name>
</gene>
<dbReference type="Proteomes" id="UP001292571">
    <property type="component" value="Unassembled WGS sequence"/>
</dbReference>